<evidence type="ECO:0000259" key="7">
    <source>
        <dbReference type="PROSITE" id="PS50923"/>
    </source>
</evidence>
<dbReference type="Gene3D" id="2.10.70.10">
    <property type="entry name" value="Complement Module, domain 1"/>
    <property type="match status" value="4"/>
</dbReference>
<dbReference type="PANTHER" id="PTHR45785">
    <property type="entry name" value="COMPLEMENT FACTOR H-RELATED"/>
    <property type="match status" value="1"/>
</dbReference>
<dbReference type="Proteomes" id="UP000085678">
    <property type="component" value="Unplaced"/>
</dbReference>
<dbReference type="Pfam" id="PF00084">
    <property type="entry name" value="Sushi"/>
    <property type="match status" value="4"/>
</dbReference>
<proteinExistence type="predicted"/>
<dbReference type="SMART" id="SM00032">
    <property type="entry name" value="CCP"/>
    <property type="match status" value="6"/>
</dbReference>
<dbReference type="SUPFAM" id="SSF57535">
    <property type="entry name" value="Complement control module/SCR domain"/>
    <property type="match status" value="4"/>
</dbReference>
<dbReference type="InterPro" id="IPR051503">
    <property type="entry name" value="ComplSys_Reg/VirEntry_Med"/>
</dbReference>
<dbReference type="STRING" id="7574.A0A1S3HU97"/>
<dbReference type="CDD" id="cd00033">
    <property type="entry name" value="CCP"/>
    <property type="match status" value="1"/>
</dbReference>
<feature type="domain" description="Sushi" evidence="7">
    <location>
        <begin position="62"/>
        <end position="124"/>
    </location>
</feature>
<keyword evidence="6" id="KW-0812">Transmembrane</keyword>
<feature type="disulfide bond" evidence="5">
    <location>
        <begin position="127"/>
        <end position="170"/>
    </location>
</feature>
<accession>A0A1S3HU97</accession>
<keyword evidence="8" id="KW-1185">Reference proteome</keyword>
<comment type="caution">
    <text evidence="5">Lacks conserved residue(s) required for the propagation of feature annotation.</text>
</comment>
<organism evidence="8 9">
    <name type="scientific">Lingula anatina</name>
    <name type="common">Brachiopod</name>
    <name type="synonym">Lingula unguis</name>
    <dbReference type="NCBI Taxonomy" id="7574"/>
    <lineage>
        <taxon>Eukaryota</taxon>
        <taxon>Metazoa</taxon>
        <taxon>Spiralia</taxon>
        <taxon>Lophotrochozoa</taxon>
        <taxon>Brachiopoda</taxon>
        <taxon>Linguliformea</taxon>
        <taxon>Lingulata</taxon>
        <taxon>Lingulida</taxon>
        <taxon>Linguloidea</taxon>
        <taxon>Lingulidae</taxon>
        <taxon>Lingula</taxon>
    </lineage>
</organism>
<sequence>MCSATPFDTRYIYAVSRARWPGEHLTYSCQSGYSFRDSLTSTTRTTICQDNGQYSTLSPCYRTCQPPVTGDNIHASKTGTIYGHDVITYTCSTGFELPSAERTVYVLCQQNGVLNTTHIPNCQPVRCHLNNLGPNSYADDMYLSYGNNADVYCNEGYQFPSGGTSLRVHCQSDGRLSSPVPSCQLIYCAIPMVPNAIPSNISFVPFEQSITIQCRQGFQFPSNTTTAVIKCGENNNFSPTLPDCMRRQCHIPATDQWFDITSILTQGAAYFFEDVVDVNCIKGYSFPNGASQGRVTCGVNGSFTPQCSRRSCVLPETNDRVLYKPGPYYYGDTVNLTCRPGYTFQDGRDSVLISCDEFGSFGNISVFCKSQPVLLLANEQNAAQKAGIIGGVGAAVIVLLLFIVAIVYLVRRSRGTAQTNKKNTAQTKMLDQNADYSEHLNANEHIADFAGDPGFTQIEVYGPSSHAQIDPQYENTFGVIAATSDIPHDDSGLYAVPDKRKKMISSYHDEGVDSDHDGFYDPAKDPDVADDVVFVDNDIYEAGDSENADV</sequence>
<reference evidence="9" key="1">
    <citation type="submission" date="2025-08" db="UniProtKB">
        <authorList>
            <consortium name="RefSeq"/>
        </authorList>
    </citation>
    <scope>IDENTIFICATION</scope>
    <source>
        <tissue evidence="9">Gonads</tissue>
    </source>
</reference>
<comment type="subcellular location">
    <subcellularLocation>
        <location evidence="1">Virion</location>
    </subcellularLocation>
</comment>
<keyword evidence="2 5" id="KW-0768">Sushi</keyword>
<keyword evidence="6" id="KW-1133">Transmembrane helix</keyword>
<dbReference type="KEGG" id="lak:106158232"/>
<keyword evidence="6" id="KW-0472">Membrane</keyword>
<evidence type="ECO:0000256" key="5">
    <source>
        <dbReference type="PROSITE-ProRule" id="PRU00302"/>
    </source>
</evidence>
<feature type="domain" description="Sushi" evidence="7">
    <location>
        <begin position="186"/>
        <end position="246"/>
    </location>
</feature>
<evidence type="ECO:0000256" key="4">
    <source>
        <dbReference type="ARBA" id="ARBA00023157"/>
    </source>
</evidence>
<feature type="transmembrane region" description="Helical" evidence="6">
    <location>
        <begin position="388"/>
        <end position="410"/>
    </location>
</feature>
<dbReference type="OrthoDB" id="10051774at2759"/>
<dbReference type="GeneID" id="106158232"/>
<keyword evidence="4 5" id="KW-1015">Disulfide bond</keyword>
<protein>
    <submittedName>
        <fullName evidence="9">Sushi, von Willebrand factor type A, EGF and pentraxin domain-containing protein 1-like</fullName>
    </submittedName>
</protein>
<evidence type="ECO:0000256" key="2">
    <source>
        <dbReference type="ARBA" id="ARBA00022659"/>
    </source>
</evidence>
<evidence type="ECO:0000313" key="8">
    <source>
        <dbReference type="Proteomes" id="UP000085678"/>
    </source>
</evidence>
<feature type="domain" description="Sushi" evidence="7">
    <location>
        <begin position="125"/>
        <end position="185"/>
    </location>
</feature>
<feature type="disulfide bond" evidence="5">
    <location>
        <begin position="312"/>
        <end position="355"/>
    </location>
</feature>
<evidence type="ECO:0000256" key="3">
    <source>
        <dbReference type="ARBA" id="ARBA00022729"/>
    </source>
</evidence>
<feature type="disulfide bond" evidence="5">
    <location>
        <begin position="188"/>
        <end position="231"/>
    </location>
</feature>
<keyword evidence="3" id="KW-0732">Signal</keyword>
<dbReference type="AlphaFoldDB" id="A0A1S3HU97"/>
<dbReference type="RefSeq" id="XP_013389593.1">
    <property type="nucleotide sequence ID" value="XM_013534139.1"/>
</dbReference>
<gene>
    <name evidence="9" type="primary">LOC106158232</name>
</gene>
<evidence type="ECO:0000256" key="1">
    <source>
        <dbReference type="ARBA" id="ARBA00004328"/>
    </source>
</evidence>
<evidence type="ECO:0000256" key="6">
    <source>
        <dbReference type="SAM" id="Phobius"/>
    </source>
</evidence>
<dbReference type="InterPro" id="IPR000436">
    <property type="entry name" value="Sushi_SCR_CCP_dom"/>
</dbReference>
<evidence type="ECO:0000313" key="9">
    <source>
        <dbReference type="RefSeq" id="XP_013389593.1"/>
    </source>
</evidence>
<dbReference type="PANTHER" id="PTHR45785:SF2">
    <property type="entry name" value="COMPLEMENT FACTOR H-RELATED"/>
    <property type="match status" value="1"/>
</dbReference>
<name>A0A1S3HU97_LINAN</name>
<dbReference type="InParanoid" id="A0A1S3HU97"/>
<dbReference type="InterPro" id="IPR035976">
    <property type="entry name" value="Sushi/SCR/CCP_sf"/>
</dbReference>
<dbReference type="PROSITE" id="PS50923">
    <property type="entry name" value="SUSHI"/>
    <property type="match status" value="4"/>
</dbReference>
<feature type="domain" description="Sushi" evidence="7">
    <location>
        <begin position="310"/>
        <end position="370"/>
    </location>
</feature>